<dbReference type="InterPro" id="IPR041492">
    <property type="entry name" value="HAD_2"/>
</dbReference>
<dbReference type="PANTHER" id="PTHR43434">
    <property type="entry name" value="PHOSPHOGLYCOLATE PHOSPHATASE"/>
    <property type="match status" value="1"/>
</dbReference>
<evidence type="ECO:0000313" key="3">
    <source>
        <dbReference type="Proteomes" id="UP000199749"/>
    </source>
</evidence>
<accession>A0A410K2B5</accession>
<dbReference type="Proteomes" id="UP000825100">
    <property type="component" value="Chromosome"/>
</dbReference>
<dbReference type="SFLD" id="SFLDS00003">
    <property type="entry name" value="Haloacid_Dehalogenase"/>
    <property type="match status" value="1"/>
</dbReference>
<dbReference type="EMBL" id="AP024685">
    <property type="protein sequence ID" value="BCX30652.1"/>
    <property type="molecule type" value="Genomic_DNA"/>
</dbReference>
<dbReference type="SFLD" id="SFLDG01129">
    <property type="entry name" value="C1.5:_HAD__Beta-PGM__Phosphata"/>
    <property type="match status" value="1"/>
</dbReference>
<dbReference type="PANTHER" id="PTHR43434:SF20">
    <property type="entry name" value="5'-NUCLEOTIDASE"/>
    <property type="match status" value="1"/>
</dbReference>
<dbReference type="EMBL" id="CP022474">
    <property type="protein sequence ID" value="ASN59132.1"/>
    <property type="molecule type" value="Genomic_DNA"/>
</dbReference>
<organism evidence="1 3">
    <name type="scientific">Latilactobacillus curvatus</name>
    <name type="common">Lactobacillus curvatus</name>
    <dbReference type="NCBI Taxonomy" id="28038"/>
    <lineage>
        <taxon>Bacteria</taxon>
        <taxon>Bacillati</taxon>
        <taxon>Bacillota</taxon>
        <taxon>Bacilli</taxon>
        <taxon>Lactobacillales</taxon>
        <taxon>Lactobacillaceae</taxon>
        <taxon>Latilactobacillus</taxon>
    </lineage>
</organism>
<dbReference type="GeneID" id="49611366"/>
<evidence type="ECO:0000313" key="2">
    <source>
        <dbReference type="EMBL" id="BCX30652.1"/>
    </source>
</evidence>
<proteinExistence type="predicted"/>
<dbReference type="Gene3D" id="1.10.150.240">
    <property type="entry name" value="Putative phosphatase, domain 2"/>
    <property type="match status" value="1"/>
</dbReference>
<evidence type="ECO:0000313" key="4">
    <source>
        <dbReference type="Proteomes" id="UP000825100"/>
    </source>
</evidence>
<reference evidence="2 4" key="2">
    <citation type="submission" date="2021-05" db="EMBL/GenBank/DDBJ databases">
        <title>Complete Genome Sequence of Latilactobacillus sp. Strain WDN19, a High D-Aspartate-producing Lactic Acid Bacterium Isolated from a Japanese Pickle.</title>
        <authorList>
            <person name="Kajitani K."/>
            <person name="Takahashi S."/>
        </authorList>
    </citation>
    <scope>NUCLEOTIDE SEQUENCE [LARGE SCALE GENOMIC DNA]</scope>
    <source>
        <strain evidence="2 4">WDN19</strain>
    </source>
</reference>
<dbReference type="Pfam" id="PF13419">
    <property type="entry name" value="HAD_2"/>
    <property type="match status" value="1"/>
</dbReference>
<dbReference type="Proteomes" id="UP000199749">
    <property type="component" value="Chromosome"/>
</dbReference>
<dbReference type="RefSeq" id="WP_056966452.1">
    <property type="nucleotide sequence ID" value="NZ_AP024685.1"/>
</dbReference>
<name>A0A410K2B5_LATCU</name>
<dbReference type="GO" id="GO:0005829">
    <property type="term" value="C:cytosol"/>
    <property type="evidence" value="ECO:0007669"/>
    <property type="project" value="TreeGrafter"/>
</dbReference>
<dbReference type="AlphaFoldDB" id="A0A410K2B5"/>
<reference evidence="1 3" key="1">
    <citation type="submission" date="2017-07" db="EMBL/GenBank/DDBJ databases">
        <title>Lactobacillus curvatus MRS6 whole genome.</title>
        <authorList>
            <person name="Jans C."/>
            <person name="Lagler S."/>
            <person name="Lacroix C."/>
            <person name="Meile L."/>
            <person name="Stevens M.J.A."/>
        </authorList>
    </citation>
    <scope>NUCLEOTIDE SEQUENCE [LARGE SCALE GENOMIC DNA]</scope>
    <source>
        <strain evidence="1 3">MRS6</strain>
    </source>
</reference>
<dbReference type="FunFam" id="3.40.50.1000:FF:000022">
    <property type="entry name" value="Phosphoglycolate phosphatase"/>
    <property type="match status" value="1"/>
</dbReference>
<gene>
    <name evidence="1" type="ORF">CG419_00110</name>
    <name evidence="2" type="ORF">LTWDN19_12190</name>
</gene>
<dbReference type="SUPFAM" id="SSF56784">
    <property type="entry name" value="HAD-like"/>
    <property type="match status" value="1"/>
</dbReference>
<dbReference type="InterPro" id="IPR036412">
    <property type="entry name" value="HAD-like_sf"/>
</dbReference>
<protein>
    <submittedName>
        <fullName evidence="2">5'-nucleotidase</fullName>
    </submittedName>
    <submittedName>
        <fullName evidence="1">Haloacid dehalogenase</fullName>
    </submittedName>
</protein>
<dbReference type="InterPro" id="IPR023214">
    <property type="entry name" value="HAD_sf"/>
</dbReference>
<dbReference type="InterPro" id="IPR050155">
    <property type="entry name" value="HAD-like_hydrolase_sf"/>
</dbReference>
<evidence type="ECO:0000313" key="1">
    <source>
        <dbReference type="EMBL" id="ASN59132.1"/>
    </source>
</evidence>
<keyword evidence="4" id="KW-1185">Reference proteome</keyword>
<dbReference type="GO" id="GO:0004713">
    <property type="term" value="F:protein tyrosine kinase activity"/>
    <property type="evidence" value="ECO:0007669"/>
    <property type="project" value="TreeGrafter"/>
</dbReference>
<dbReference type="InterPro" id="IPR023198">
    <property type="entry name" value="PGP-like_dom2"/>
</dbReference>
<dbReference type="Gene3D" id="3.40.50.1000">
    <property type="entry name" value="HAD superfamily/HAD-like"/>
    <property type="match status" value="1"/>
</dbReference>
<sequence length="225" mass="24366">MIDMTKGTVLFDLDGTIADSQEGIVNALEYMIEELSLPTQTKAELVTFIGPPLNETIMREFGLNAAATQEAIKVFQAYYAPKGLYENQLYPGMRETLAALQAQDLQLAIATSKPEPFAKKVIDHLELSDYFSGVFGASVDETTRVKKADVITYALSELGLSPQTAPLLMVGDRQNDILGAKQNAMNAVGVSYGFGTIAELKKAGAVQIVQQPTELITSLPANLKF</sequence>